<protein>
    <submittedName>
        <fullName evidence="1">Uncharacterized protein</fullName>
    </submittedName>
</protein>
<dbReference type="KEGG" id="cbd:CBUD_1059"/>
<organism evidence="1 2">
    <name type="scientific">Coxiella burnetii (strain Dugway 5J108-111)</name>
    <dbReference type="NCBI Taxonomy" id="434922"/>
    <lineage>
        <taxon>Bacteria</taxon>
        <taxon>Pseudomonadati</taxon>
        <taxon>Pseudomonadota</taxon>
        <taxon>Gammaproteobacteria</taxon>
        <taxon>Legionellales</taxon>
        <taxon>Coxiellaceae</taxon>
        <taxon>Coxiella</taxon>
    </lineage>
</organism>
<evidence type="ECO:0000313" key="1">
    <source>
        <dbReference type="EMBL" id="ABS77785.1"/>
    </source>
</evidence>
<dbReference type="HOGENOM" id="CLU_1084689_0_0_6"/>
<sequence>MDCNKAIKESILKAMMKFSNLLFVRGQPEILSCLFQCACMWRGLDFRDALVAQIFSQPVLNEVLLELEAENKILLMDFETNLLERLPSLEFDRDETQEKLTRSILNKLANLEPIDNSRLIDSVISKNSIMLLRHFSIQPFKKMRSLPPSFAFVVDKLLETYIKEMKTREVKCVVYSNAFFLFRGYSTKEKIAAAGRLKEVRQQRSTSVEFLKVIAKDYPALKNGRLAKIFEACCFLVERNALVKQYEEKPLSGKSI</sequence>
<dbReference type="EMBL" id="CP000733">
    <property type="protein sequence ID" value="ABS77785.1"/>
    <property type="molecule type" value="Genomic_DNA"/>
</dbReference>
<name>A9KCD4_COXBN</name>
<gene>
    <name evidence="1" type="ordered locus">CBUD_1059</name>
</gene>
<accession>A9KCD4</accession>
<proteinExistence type="predicted"/>
<dbReference type="AlphaFoldDB" id="A9KCD4"/>
<evidence type="ECO:0000313" key="2">
    <source>
        <dbReference type="Proteomes" id="UP000008555"/>
    </source>
</evidence>
<reference evidence="1 2" key="1">
    <citation type="journal article" date="2009" name="Infect. Immun.">
        <title>Comparative genomics reveal extensive transposon-mediated genomic plasticity and diversity among potential effector proteins within the genus Coxiella.</title>
        <authorList>
            <person name="Beare P.A."/>
            <person name="Unsworth N."/>
            <person name="Andoh M."/>
            <person name="Voth D.E."/>
            <person name="Omsland A."/>
            <person name="Gilk S.D."/>
            <person name="Williams K.P."/>
            <person name="Sobral B.W."/>
            <person name="Kupko J.J.III."/>
            <person name="Porcella S.F."/>
            <person name="Samuel J.E."/>
            <person name="Heinzen R.A."/>
        </authorList>
    </citation>
    <scope>NUCLEOTIDE SEQUENCE [LARGE SCALE GENOMIC DNA]</scope>
    <source>
        <strain evidence="1 2">Dugway 5J108-111</strain>
    </source>
</reference>
<dbReference type="Proteomes" id="UP000008555">
    <property type="component" value="Chromosome"/>
</dbReference>